<sequence>MDTDIDFAFIRPRHAHEMIFAYGGWSGGNATSMLEAYDIRADKWVVI</sequence>
<dbReference type="Pfam" id="PF01344">
    <property type="entry name" value="Kelch_1"/>
    <property type="match status" value="1"/>
</dbReference>
<dbReference type="AlphaFoldDB" id="A0A8S2YV54"/>
<dbReference type="SUPFAM" id="SSF117281">
    <property type="entry name" value="Kelch motif"/>
    <property type="match status" value="1"/>
</dbReference>
<proteinExistence type="predicted"/>
<protein>
    <submittedName>
        <fullName evidence="2">Uncharacterized protein</fullName>
    </submittedName>
</protein>
<keyword evidence="1" id="KW-0880">Kelch repeat</keyword>
<dbReference type="InterPro" id="IPR006652">
    <property type="entry name" value="Kelch_1"/>
</dbReference>
<evidence type="ECO:0000313" key="2">
    <source>
        <dbReference type="EMBL" id="CAF4579710.1"/>
    </source>
</evidence>
<evidence type="ECO:0000313" key="3">
    <source>
        <dbReference type="Proteomes" id="UP000681720"/>
    </source>
</evidence>
<feature type="non-terminal residue" evidence="2">
    <location>
        <position position="1"/>
    </location>
</feature>
<dbReference type="Proteomes" id="UP000681720">
    <property type="component" value="Unassembled WGS sequence"/>
</dbReference>
<gene>
    <name evidence="2" type="ORF">GIL414_LOCUS38027</name>
</gene>
<reference evidence="2" key="1">
    <citation type="submission" date="2021-02" db="EMBL/GenBank/DDBJ databases">
        <authorList>
            <person name="Nowell W R."/>
        </authorList>
    </citation>
    <scope>NUCLEOTIDE SEQUENCE</scope>
</reference>
<dbReference type="InterPro" id="IPR015915">
    <property type="entry name" value="Kelch-typ_b-propeller"/>
</dbReference>
<organism evidence="2 3">
    <name type="scientific">Rotaria magnacalcarata</name>
    <dbReference type="NCBI Taxonomy" id="392030"/>
    <lineage>
        <taxon>Eukaryota</taxon>
        <taxon>Metazoa</taxon>
        <taxon>Spiralia</taxon>
        <taxon>Gnathifera</taxon>
        <taxon>Rotifera</taxon>
        <taxon>Eurotatoria</taxon>
        <taxon>Bdelloidea</taxon>
        <taxon>Philodinida</taxon>
        <taxon>Philodinidae</taxon>
        <taxon>Rotaria</taxon>
    </lineage>
</organism>
<comment type="caution">
    <text evidence="2">The sequence shown here is derived from an EMBL/GenBank/DDBJ whole genome shotgun (WGS) entry which is preliminary data.</text>
</comment>
<name>A0A8S2YV54_9BILA</name>
<evidence type="ECO:0000256" key="1">
    <source>
        <dbReference type="ARBA" id="ARBA00022441"/>
    </source>
</evidence>
<accession>A0A8S2YV54</accession>
<dbReference type="EMBL" id="CAJOBJ010099315">
    <property type="protein sequence ID" value="CAF4579710.1"/>
    <property type="molecule type" value="Genomic_DNA"/>
</dbReference>